<dbReference type="EMBL" id="JBHSWI010000001">
    <property type="protein sequence ID" value="MFC6645341.1"/>
    <property type="molecule type" value="Genomic_DNA"/>
</dbReference>
<protein>
    <submittedName>
        <fullName evidence="4">FG-GAP repeat domain-containing protein</fullName>
    </submittedName>
</protein>
<dbReference type="RefSeq" id="WP_390234512.1">
    <property type="nucleotide sequence ID" value="NZ_JBHSWI010000001.1"/>
</dbReference>
<dbReference type="Gene3D" id="2.40.128.340">
    <property type="match status" value="1"/>
</dbReference>
<feature type="chain" id="PRO_5045575073" evidence="3">
    <location>
        <begin position="30"/>
        <end position="882"/>
    </location>
</feature>
<evidence type="ECO:0000256" key="3">
    <source>
        <dbReference type="SAM" id="SignalP"/>
    </source>
</evidence>
<dbReference type="SUPFAM" id="SSF69318">
    <property type="entry name" value="Integrin alpha N-terminal domain"/>
    <property type="match status" value="3"/>
</dbReference>
<keyword evidence="5" id="KW-1185">Reference proteome</keyword>
<organism evidence="4 5">
    <name type="scientific">Granulicella cerasi</name>
    <dbReference type="NCBI Taxonomy" id="741063"/>
    <lineage>
        <taxon>Bacteria</taxon>
        <taxon>Pseudomonadati</taxon>
        <taxon>Acidobacteriota</taxon>
        <taxon>Terriglobia</taxon>
        <taxon>Terriglobales</taxon>
        <taxon>Acidobacteriaceae</taxon>
        <taxon>Granulicella</taxon>
    </lineage>
</organism>
<comment type="caution">
    <text evidence="4">The sequence shown here is derived from an EMBL/GenBank/DDBJ whole genome shotgun (WGS) entry which is preliminary data.</text>
</comment>
<evidence type="ECO:0000256" key="1">
    <source>
        <dbReference type="ARBA" id="ARBA00022729"/>
    </source>
</evidence>
<feature type="compositionally biased region" description="Low complexity" evidence="2">
    <location>
        <begin position="835"/>
        <end position="882"/>
    </location>
</feature>
<dbReference type="PANTHER" id="PTHR46580:SF4">
    <property type="entry name" value="ATP_GTP-BINDING PROTEIN"/>
    <property type="match status" value="1"/>
</dbReference>
<dbReference type="InterPro" id="IPR028994">
    <property type="entry name" value="Integrin_alpha_N"/>
</dbReference>
<dbReference type="Proteomes" id="UP001596391">
    <property type="component" value="Unassembled WGS sequence"/>
</dbReference>
<feature type="signal peptide" evidence="3">
    <location>
        <begin position="1"/>
        <end position="29"/>
    </location>
</feature>
<accession>A0ABW1Z9G1</accession>
<evidence type="ECO:0000256" key="2">
    <source>
        <dbReference type="SAM" id="MobiDB-lite"/>
    </source>
</evidence>
<evidence type="ECO:0000313" key="5">
    <source>
        <dbReference type="Proteomes" id="UP001596391"/>
    </source>
</evidence>
<keyword evidence="1 3" id="KW-0732">Signal</keyword>
<sequence length="882" mass="90701">MSHPLFRFFTRSARSVALLSVACAGVASAQLRHWVAPVEDAPPATTLQTPAETYMAPYLKSHLAPADALNSMNTLQPMGQTYATTPNFGGYVNAPMFDARGTAKTSAVTVELGADFDKDGKTDVAVLLQDGTLDILMNDGNGGLKPFVSYLNPNYSTASVNVAYAADIDGDGYPDVVAFDYNNNTMISWKNLGNGTFNAAVTTALDTTNGYPNMAYVADVNGDGKADVLYTLFKLNSTTSATITLETQLGVGDGTFGAPGAAKTQSFNVASSGILPTDYGITTADINGDGKLDVAVVVDQRTASTTGIFAVTTGLGNGDGTFTGLGTSFPIALPLVSSGIRATVSYKSTLLSFADVNGDGKLDLVSDCNGIMAVALGNGTNSFATAVTSAQSVVQVPTTTVLLDVNGDGKLDAIVGGGTLAVELGKGDGTFAAPVAGAQYMVDPVSYYSLVVADFNNDGIKDIAQLGSDYKQVSLFSGNGTGGFRGAPVVTVTGDPNVLYSSMITTGKYTTGGYASAIMQYSGTTNPGFYTAVGDGKGNFTTVASFATTPTSIQYFEPIHADFNGDGLEDLVYANTTGEIYVALSKGDGTFATPVAVGIGTKPCPEYYGTAGDVNGDGKADLVIPYGGDTICGSTAGGATGYYVALGKGDGTFSTPTFHSTGSALYKLLLADLNNDGKLDLVIDDAPLLAGTGFAVKTALGNGDGTFATPVSILANYLVTNMATADFNNDGKMDIALTTEEVQGLTIATGGIIVLSGHGDNSFDPSSQIATGNWFYGLQAADMNSDGNADIIVTLYSTVGQPKTYYGVSTLLGYGNGQFAAPYNQLQGRPEPTRRSATSSTTTRSTSWPTPATVPRSTPAQAASASRSPPRLRPSATAAPTR</sequence>
<reference evidence="5" key="1">
    <citation type="journal article" date="2019" name="Int. J. Syst. Evol. Microbiol.">
        <title>The Global Catalogue of Microorganisms (GCM) 10K type strain sequencing project: providing services to taxonomists for standard genome sequencing and annotation.</title>
        <authorList>
            <consortium name="The Broad Institute Genomics Platform"/>
            <consortium name="The Broad Institute Genome Sequencing Center for Infectious Disease"/>
            <person name="Wu L."/>
            <person name="Ma J."/>
        </authorList>
    </citation>
    <scope>NUCLEOTIDE SEQUENCE [LARGE SCALE GENOMIC DNA]</scope>
    <source>
        <strain evidence="5">CGMCC 1.16026</strain>
    </source>
</reference>
<feature type="region of interest" description="Disordered" evidence="2">
    <location>
        <begin position="823"/>
        <end position="882"/>
    </location>
</feature>
<evidence type="ECO:0000313" key="4">
    <source>
        <dbReference type="EMBL" id="MFC6645341.1"/>
    </source>
</evidence>
<dbReference type="Gene3D" id="2.130.10.130">
    <property type="entry name" value="Integrin alpha, N-terminal"/>
    <property type="match status" value="2"/>
</dbReference>
<gene>
    <name evidence="4" type="ORF">ACFQBQ_07025</name>
</gene>
<dbReference type="Pfam" id="PF13517">
    <property type="entry name" value="FG-GAP_3"/>
    <property type="match status" value="4"/>
</dbReference>
<dbReference type="PANTHER" id="PTHR46580">
    <property type="entry name" value="SENSOR KINASE-RELATED"/>
    <property type="match status" value="1"/>
</dbReference>
<dbReference type="InterPro" id="IPR013517">
    <property type="entry name" value="FG-GAP"/>
</dbReference>
<proteinExistence type="predicted"/>
<name>A0ABW1Z9G1_9BACT</name>